<protein>
    <submittedName>
        <fullName evidence="2">Uncharacterized protein</fullName>
    </submittedName>
</protein>
<comment type="caution">
    <text evidence="2">The sequence shown here is derived from an EMBL/GenBank/DDBJ whole genome shotgun (WGS) entry which is preliminary data.</text>
</comment>
<reference evidence="2" key="2">
    <citation type="submission" date="2022-01" db="EMBL/GenBank/DDBJ databases">
        <authorList>
            <person name="Yamashiro T."/>
            <person name="Shiraishi A."/>
            <person name="Satake H."/>
            <person name="Nakayama K."/>
        </authorList>
    </citation>
    <scope>NUCLEOTIDE SEQUENCE</scope>
</reference>
<evidence type="ECO:0000313" key="2">
    <source>
        <dbReference type="EMBL" id="GJT12961.1"/>
    </source>
</evidence>
<reference evidence="2" key="1">
    <citation type="journal article" date="2022" name="Int. J. Mol. Sci.">
        <title>Draft Genome of Tanacetum Coccineum: Genomic Comparison of Closely Related Tanacetum-Family Plants.</title>
        <authorList>
            <person name="Yamashiro T."/>
            <person name="Shiraishi A."/>
            <person name="Nakayama K."/>
            <person name="Satake H."/>
        </authorList>
    </citation>
    <scope>NUCLEOTIDE SEQUENCE</scope>
</reference>
<evidence type="ECO:0000313" key="3">
    <source>
        <dbReference type="Proteomes" id="UP001151760"/>
    </source>
</evidence>
<gene>
    <name evidence="2" type="ORF">Tco_0860003</name>
</gene>
<sequence>MLNPSPDTDIDSIFNLNTESTSLVEVPVSMTVEMPPSSVTTIPPPPISLIQPLQQTHVSTPIIVPSTSLQNLPTFDSVFNFEDKVKALEDDFSEFKQTNQFAALDRLRDEAQAENADFINKLDDNIKKIIKEQVKAQVKEQVTKIFPRIEKTINEQLEDEILTCSSNEAKTSHVVAANLSELELKKILIDKMESNKSIHQYDHQKTLYKALVDTYESDKLILDTYGYTVTIKRRRDDQDEDDEPSAGSNQGSKRRRAGKEPESTSAPKEKTSKSSGKSKEGSKSHHTSTGKSAHVEEPIIHADKDFEEPTRQEFDTGFTEDQPVDETTQHHDCNLARKEDSRDSFNELMDTPLDFSAFMMNRLKVDTLTPELLAGPTFELMKGSCKSLVELEYFLEEVYKATTGQLDWNNPEVQQYPHDLRKPLPLIPNSQGQRVIPFDHFINNDLAYLRGGTSSRIYATSVTKTKAEDYGHVKWIKDLVPNTMWSPTPVIYDKYALWGISHWGRKRQQFYGFAVNRESACDIYSRHKIIAVTKIQIVEWHNYKHLD</sequence>
<name>A0ABQ5BH61_9ASTR</name>
<accession>A0ABQ5BH61</accession>
<organism evidence="2 3">
    <name type="scientific">Tanacetum coccineum</name>
    <dbReference type="NCBI Taxonomy" id="301880"/>
    <lineage>
        <taxon>Eukaryota</taxon>
        <taxon>Viridiplantae</taxon>
        <taxon>Streptophyta</taxon>
        <taxon>Embryophyta</taxon>
        <taxon>Tracheophyta</taxon>
        <taxon>Spermatophyta</taxon>
        <taxon>Magnoliopsida</taxon>
        <taxon>eudicotyledons</taxon>
        <taxon>Gunneridae</taxon>
        <taxon>Pentapetalae</taxon>
        <taxon>asterids</taxon>
        <taxon>campanulids</taxon>
        <taxon>Asterales</taxon>
        <taxon>Asteraceae</taxon>
        <taxon>Asteroideae</taxon>
        <taxon>Anthemideae</taxon>
        <taxon>Anthemidinae</taxon>
        <taxon>Tanacetum</taxon>
    </lineage>
</organism>
<dbReference type="Proteomes" id="UP001151760">
    <property type="component" value="Unassembled WGS sequence"/>
</dbReference>
<evidence type="ECO:0000256" key="1">
    <source>
        <dbReference type="SAM" id="MobiDB-lite"/>
    </source>
</evidence>
<proteinExistence type="predicted"/>
<keyword evidence="3" id="KW-1185">Reference proteome</keyword>
<feature type="region of interest" description="Disordered" evidence="1">
    <location>
        <begin position="235"/>
        <end position="331"/>
    </location>
</feature>
<feature type="compositionally biased region" description="Basic and acidic residues" evidence="1">
    <location>
        <begin position="293"/>
        <end position="314"/>
    </location>
</feature>
<feature type="compositionally biased region" description="Basic and acidic residues" evidence="1">
    <location>
        <begin position="258"/>
        <end position="283"/>
    </location>
</feature>
<dbReference type="EMBL" id="BQNB010013191">
    <property type="protein sequence ID" value="GJT12961.1"/>
    <property type="molecule type" value="Genomic_DNA"/>
</dbReference>